<keyword evidence="1" id="KW-1277">Toxin-antitoxin system</keyword>
<dbReference type="PANTHER" id="PTHR35401:SF2">
    <property type="entry name" value="ABC-TYPE TRANSPORT SYSTEM"/>
    <property type="match status" value="1"/>
</dbReference>
<sequence length="95" mass="10679">MPSSEMLKQERLHIRLDAASKQILEKAAGYCHKKLSDFVLSQSLAAAENIISEHEQITLSNTDWELFLDVLENPPAKNAKLKEALALHKKSVVRV</sequence>
<dbReference type="RefSeq" id="WP_087144997.1">
    <property type="nucleotide sequence ID" value="NZ_FUKI01000160.1"/>
</dbReference>
<protein>
    <recommendedName>
        <fullName evidence="5">DUF1778 domain-containing protein</fullName>
    </recommendedName>
</protein>
<dbReference type="Gene3D" id="1.20.5.780">
    <property type="entry name" value="Single helix bin"/>
    <property type="match status" value="1"/>
</dbReference>
<dbReference type="Pfam" id="PF08681">
    <property type="entry name" value="TacA1"/>
    <property type="match status" value="1"/>
</dbReference>
<evidence type="ECO:0000256" key="1">
    <source>
        <dbReference type="ARBA" id="ARBA00022649"/>
    </source>
</evidence>
<evidence type="ECO:0000313" key="4">
    <source>
        <dbReference type="Proteomes" id="UP000195667"/>
    </source>
</evidence>
<evidence type="ECO:0008006" key="5">
    <source>
        <dbReference type="Google" id="ProtNLM"/>
    </source>
</evidence>
<dbReference type="InterPro" id="IPR010985">
    <property type="entry name" value="Ribbon_hlx_hlx"/>
</dbReference>
<dbReference type="SUPFAM" id="SSF47598">
    <property type="entry name" value="Ribbon-helix-helix"/>
    <property type="match status" value="1"/>
</dbReference>
<keyword evidence="4" id="KW-1185">Reference proteome</keyword>
<accession>A0A1R4HI62</accession>
<dbReference type="Proteomes" id="UP000195667">
    <property type="component" value="Unassembled WGS sequence"/>
</dbReference>
<organism evidence="3 4">
    <name type="scientific">Crenothrix polyspora</name>
    <dbReference type="NCBI Taxonomy" id="360316"/>
    <lineage>
        <taxon>Bacteria</taxon>
        <taxon>Pseudomonadati</taxon>
        <taxon>Pseudomonadota</taxon>
        <taxon>Gammaproteobacteria</taxon>
        <taxon>Methylococcales</taxon>
        <taxon>Crenotrichaceae</taxon>
        <taxon>Crenothrix</taxon>
    </lineage>
</organism>
<evidence type="ECO:0000256" key="2">
    <source>
        <dbReference type="ARBA" id="ARBA00049988"/>
    </source>
</evidence>
<dbReference type="OrthoDB" id="595305at2"/>
<evidence type="ECO:0000313" key="3">
    <source>
        <dbReference type="EMBL" id="SJM95915.1"/>
    </source>
</evidence>
<gene>
    <name evidence="3" type="ORF">CRENPOLYSF1_800003</name>
</gene>
<reference evidence="4" key="1">
    <citation type="submission" date="2017-02" db="EMBL/GenBank/DDBJ databases">
        <authorList>
            <person name="Daims H."/>
        </authorList>
    </citation>
    <scope>NUCLEOTIDE SEQUENCE [LARGE SCALE GENOMIC DNA]</scope>
</reference>
<comment type="similarity">
    <text evidence="2">Belongs to the TacA antitoxin family.</text>
</comment>
<name>A0A1R4HI62_9GAMM</name>
<dbReference type="EMBL" id="FUKI01000160">
    <property type="protein sequence ID" value="SJM95915.1"/>
    <property type="molecule type" value="Genomic_DNA"/>
</dbReference>
<dbReference type="AlphaFoldDB" id="A0A1R4HI62"/>
<proteinExistence type="inferred from homology"/>
<dbReference type="InterPro" id="IPR014795">
    <property type="entry name" value="TacA_1-like"/>
</dbReference>
<dbReference type="GO" id="GO:0006355">
    <property type="term" value="P:regulation of DNA-templated transcription"/>
    <property type="evidence" value="ECO:0007669"/>
    <property type="project" value="InterPro"/>
</dbReference>
<dbReference type="PANTHER" id="PTHR35401">
    <property type="entry name" value="COPG FAMILY HELIX-TURN-HELIX PROTEIN-RELATED-RELATED"/>
    <property type="match status" value="1"/>
</dbReference>